<evidence type="ECO:0000313" key="6">
    <source>
        <dbReference type="Proteomes" id="UP000248214"/>
    </source>
</evidence>
<dbReference type="Pfam" id="PF01022">
    <property type="entry name" value="HTH_5"/>
    <property type="match status" value="1"/>
</dbReference>
<dbReference type="CDD" id="cd00090">
    <property type="entry name" value="HTH_ARSR"/>
    <property type="match status" value="1"/>
</dbReference>
<keyword evidence="1" id="KW-0805">Transcription regulation</keyword>
<evidence type="ECO:0000256" key="3">
    <source>
        <dbReference type="ARBA" id="ARBA00023163"/>
    </source>
</evidence>
<dbReference type="PANTHER" id="PTHR33154">
    <property type="entry name" value="TRANSCRIPTIONAL REGULATOR, ARSR FAMILY"/>
    <property type="match status" value="1"/>
</dbReference>
<reference evidence="5 6" key="1">
    <citation type="submission" date="2017-10" db="EMBL/GenBank/DDBJ databases">
        <title>Bacillus sp. nov., a halophilic bacterium isolated from a Keqin Lake.</title>
        <authorList>
            <person name="Wang H."/>
        </authorList>
    </citation>
    <scope>NUCLEOTIDE SEQUENCE [LARGE SCALE GENOMIC DNA]</scope>
    <source>
        <strain evidence="5 6">KQ-12</strain>
    </source>
</reference>
<dbReference type="InterPro" id="IPR051081">
    <property type="entry name" value="HTH_MetalResp_TranReg"/>
</dbReference>
<dbReference type="Gene3D" id="1.10.10.10">
    <property type="entry name" value="Winged helix-like DNA-binding domain superfamily/Winged helix DNA-binding domain"/>
    <property type="match status" value="1"/>
</dbReference>
<proteinExistence type="predicted"/>
<dbReference type="PANTHER" id="PTHR33154:SF18">
    <property type="entry name" value="ARSENICAL RESISTANCE OPERON REPRESSOR"/>
    <property type="match status" value="1"/>
</dbReference>
<dbReference type="GO" id="GO:0003700">
    <property type="term" value="F:DNA-binding transcription factor activity"/>
    <property type="evidence" value="ECO:0007669"/>
    <property type="project" value="InterPro"/>
</dbReference>
<evidence type="ECO:0000256" key="2">
    <source>
        <dbReference type="ARBA" id="ARBA00023125"/>
    </source>
</evidence>
<dbReference type="InterPro" id="IPR036388">
    <property type="entry name" value="WH-like_DNA-bd_sf"/>
</dbReference>
<dbReference type="InterPro" id="IPR001845">
    <property type="entry name" value="HTH_ArsR_DNA-bd_dom"/>
</dbReference>
<keyword evidence="3" id="KW-0804">Transcription</keyword>
<dbReference type="OrthoDB" id="2646147at2"/>
<dbReference type="GO" id="GO:0003677">
    <property type="term" value="F:DNA binding"/>
    <property type="evidence" value="ECO:0007669"/>
    <property type="project" value="UniProtKB-KW"/>
</dbReference>
<dbReference type="SUPFAM" id="SSF46785">
    <property type="entry name" value="Winged helix' DNA-binding domain"/>
    <property type="match status" value="1"/>
</dbReference>
<evidence type="ECO:0000259" key="4">
    <source>
        <dbReference type="SMART" id="SM00418"/>
    </source>
</evidence>
<sequence>MDVLNMTSRKRETYKVKLEYSLLWECALGIAAITNKPMLKTMEKSYEEWQEMRRNLSRSLSSELEHVEKNNTWKALLQLLHQHSFSDISAFFSYLSKLSDQEFRRVCIPYTGLQFEDVRLKAAQGDTSSMDELKQITKENPFFPKYIEFICVTDVQSLKNHLECVMSGWFEEVIKKDSETISRILKTDYEAKKQMANKMNPEELVEWATGGVTYLPEPSVNQVLLIPQYIYRPWNIEADEKGTKIFYYPVANDSISPADRFTPDHFLVLKHKALGDDVRLRMVKLLNEQDHSLHEMSDKLNLGKSTTHHHLKILRGAKLVEITSSKYSLKKRAVESLSKELDLYLSGKVQ</sequence>
<feature type="domain" description="HTH arsR-type" evidence="4">
    <location>
        <begin position="267"/>
        <end position="342"/>
    </location>
</feature>
<organism evidence="5 6">
    <name type="scientific">Salipaludibacillus keqinensis</name>
    <dbReference type="NCBI Taxonomy" id="2045207"/>
    <lineage>
        <taxon>Bacteria</taxon>
        <taxon>Bacillati</taxon>
        <taxon>Bacillota</taxon>
        <taxon>Bacilli</taxon>
        <taxon>Bacillales</taxon>
        <taxon>Bacillaceae</taxon>
    </lineage>
</organism>
<accession>A0A323TD87</accession>
<dbReference type="Proteomes" id="UP000248214">
    <property type="component" value="Unassembled WGS sequence"/>
</dbReference>
<dbReference type="InterPro" id="IPR011991">
    <property type="entry name" value="ArsR-like_HTH"/>
</dbReference>
<dbReference type="RefSeq" id="WP_110609059.1">
    <property type="nucleotide sequence ID" value="NZ_PDOD01000002.1"/>
</dbReference>
<protein>
    <submittedName>
        <fullName evidence="5">Transcriptional regulator</fullName>
    </submittedName>
</protein>
<dbReference type="EMBL" id="PDOD01000002">
    <property type="protein sequence ID" value="PYZ93029.1"/>
    <property type="molecule type" value="Genomic_DNA"/>
</dbReference>
<dbReference type="InterPro" id="IPR036390">
    <property type="entry name" value="WH_DNA-bd_sf"/>
</dbReference>
<dbReference type="AlphaFoldDB" id="A0A323TD87"/>
<keyword evidence="2" id="KW-0238">DNA-binding</keyword>
<name>A0A323TD87_9BACI</name>
<comment type="caution">
    <text evidence="5">The sequence shown here is derived from an EMBL/GenBank/DDBJ whole genome shotgun (WGS) entry which is preliminary data.</text>
</comment>
<gene>
    <name evidence="5" type="ORF">CR194_07470</name>
</gene>
<evidence type="ECO:0000256" key="1">
    <source>
        <dbReference type="ARBA" id="ARBA00023015"/>
    </source>
</evidence>
<dbReference type="SMART" id="SM00418">
    <property type="entry name" value="HTH_ARSR"/>
    <property type="match status" value="1"/>
</dbReference>
<evidence type="ECO:0000313" key="5">
    <source>
        <dbReference type="EMBL" id="PYZ93029.1"/>
    </source>
</evidence>
<keyword evidence="6" id="KW-1185">Reference proteome</keyword>